<evidence type="ECO:0000313" key="2">
    <source>
        <dbReference type="Proteomes" id="UP000717996"/>
    </source>
</evidence>
<accession>A0A9P6Y2M0</accession>
<gene>
    <name evidence="1" type="ORF">G6F51_010044</name>
</gene>
<dbReference type="Proteomes" id="UP000717996">
    <property type="component" value="Unassembled WGS sequence"/>
</dbReference>
<proteinExistence type="predicted"/>
<organism evidence="1 2">
    <name type="scientific">Rhizopus oryzae</name>
    <name type="common">Mucormycosis agent</name>
    <name type="synonym">Rhizopus arrhizus var. delemar</name>
    <dbReference type="NCBI Taxonomy" id="64495"/>
    <lineage>
        <taxon>Eukaryota</taxon>
        <taxon>Fungi</taxon>
        <taxon>Fungi incertae sedis</taxon>
        <taxon>Mucoromycota</taxon>
        <taxon>Mucoromycotina</taxon>
        <taxon>Mucoromycetes</taxon>
        <taxon>Mucorales</taxon>
        <taxon>Mucorineae</taxon>
        <taxon>Rhizopodaceae</taxon>
        <taxon>Rhizopus</taxon>
    </lineage>
</organism>
<evidence type="ECO:0000313" key="1">
    <source>
        <dbReference type="EMBL" id="KAG1537978.1"/>
    </source>
</evidence>
<comment type="caution">
    <text evidence="1">The sequence shown here is derived from an EMBL/GenBank/DDBJ whole genome shotgun (WGS) entry which is preliminary data.</text>
</comment>
<dbReference type="AlphaFoldDB" id="A0A9P6Y2M0"/>
<protein>
    <submittedName>
        <fullName evidence="1">Uncharacterized protein</fullName>
    </submittedName>
</protein>
<dbReference type="EMBL" id="JAANIT010001980">
    <property type="protein sequence ID" value="KAG1537978.1"/>
    <property type="molecule type" value="Genomic_DNA"/>
</dbReference>
<name>A0A9P6Y2M0_RHIOR</name>
<reference evidence="1" key="1">
    <citation type="journal article" date="2020" name="Microb. Genom.">
        <title>Genetic diversity of clinical and environmental Mucorales isolates obtained from an investigation of mucormycosis cases among solid organ transplant recipients.</title>
        <authorList>
            <person name="Nguyen M.H."/>
            <person name="Kaul D."/>
            <person name="Muto C."/>
            <person name="Cheng S.J."/>
            <person name="Richter R.A."/>
            <person name="Bruno V.M."/>
            <person name="Liu G."/>
            <person name="Beyhan S."/>
            <person name="Sundermann A.J."/>
            <person name="Mounaud S."/>
            <person name="Pasculle A.W."/>
            <person name="Nierman W.C."/>
            <person name="Driscoll E."/>
            <person name="Cumbie R."/>
            <person name="Clancy C.J."/>
            <person name="Dupont C.L."/>
        </authorList>
    </citation>
    <scope>NUCLEOTIDE SEQUENCE</scope>
    <source>
        <strain evidence="1">GL16</strain>
    </source>
</reference>
<dbReference type="OrthoDB" id="2233065at2759"/>
<sequence length="104" mass="11731">MICSSNEKIFGKAETATRAIPGASKARKLIKRGLQYNASAKRKYLSGKDSDSSLKPLPKHQFTGTTTEASYVKEDDFEFVLDYRQKLAGKMNWDYVLTIQITFS</sequence>